<feature type="region of interest" description="Disordered" evidence="1">
    <location>
        <begin position="121"/>
        <end position="147"/>
    </location>
</feature>
<reference evidence="2 3" key="1">
    <citation type="submission" date="2024-02" db="EMBL/GenBank/DDBJ databases">
        <title>Complete genome sequence of Pelagibacterium nitratireducens ZH15.</title>
        <authorList>
            <person name="Zhao L.H."/>
        </authorList>
    </citation>
    <scope>NUCLEOTIDE SEQUENCE [LARGE SCALE GENOMIC DNA]</scope>
    <source>
        <strain evidence="2 3">ZH15</strain>
    </source>
</reference>
<evidence type="ECO:0008006" key="4">
    <source>
        <dbReference type="Google" id="ProtNLM"/>
    </source>
</evidence>
<accession>A0ABZ2I3L9</accession>
<keyword evidence="3" id="KW-1185">Reference proteome</keyword>
<dbReference type="Gene3D" id="1.25.40.10">
    <property type="entry name" value="Tetratricopeptide repeat domain"/>
    <property type="match status" value="1"/>
</dbReference>
<organism evidence="2 3">
    <name type="scientific">Pelagibacterium nitratireducens</name>
    <dbReference type="NCBI Taxonomy" id="1046114"/>
    <lineage>
        <taxon>Bacteria</taxon>
        <taxon>Pseudomonadati</taxon>
        <taxon>Pseudomonadota</taxon>
        <taxon>Alphaproteobacteria</taxon>
        <taxon>Hyphomicrobiales</taxon>
        <taxon>Devosiaceae</taxon>
        <taxon>Pelagibacterium</taxon>
    </lineage>
</organism>
<sequence length="586" mass="63294">MPEGRVYAKDEQLAVRQALDELLAWAPMQRSPRLSAFLSYIVEAELSGRAGSVKAYSIAVDVFGRDEDFDPQSDPIVRVQARRLRGLIEEFDRLDLGRAPIRIVLPVGRYVPEFVPREDSIPIVGDDAQEPSGATEEQPGARPPQAPSRSIWVAGAAAALLLLASLYFWPELGQRTTSGSAVVQPAIPLVIVEDFENLTDDQRSTPLVAGLALELVTDINQFADLSAAYGGPQADLEDVERENGAIYVLSGVARRSSRGILYSILVQDGLTRSIVATFEVEVPLGDGTPSMNLQDVSEEFSLRLGSPRGPLHKAARIWVAAHSAEDDPVLEPYPCLVGYGMFRERRAIFDAGALERCARHSTDEGRSEGAAILAVLTADRGWRVGTDTAEGAALVESGRALAEQAVGREPTSGFNWAQRAYVAFLAGEVGASRDFYNTAVQLNPAMVDVLADYGYVEGLSGNWEAALALSQRALSVEVNPPDFYSIVPALWALREGDYAQAVAVGERMVSAVPDLGTAVMVAAGGQLRDAEIINAYLPRLLASQRFRRLGIMPALRQHVLDPDLLRTISSGIISAGVPLDRLAHPF</sequence>
<dbReference type="RefSeq" id="WP_338609689.1">
    <property type="nucleotide sequence ID" value="NZ_CP146275.1"/>
</dbReference>
<evidence type="ECO:0000313" key="2">
    <source>
        <dbReference type="EMBL" id="WWT33944.1"/>
    </source>
</evidence>
<proteinExistence type="predicted"/>
<dbReference type="EMBL" id="CP146275">
    <property type="protein sequence ID" value="WWT33944.1"/>
    <property type="molecule type" value="Genomic_DNA"/>
</dbReference>
<protein>
    <recommendedName>
        <fullName evidence="4">Adenylate cyclase</fullName>
    </recommendedName>
</protein>
<evidence type="ECO:0000256" key="1">
    <source>
        <dbReference type="SAM" id="MobiDB-lite"/>
    </source>
</evidence>
<gene>
    <name evidence="2" type="ORF">V6617_05650</name>
</gene>
<evidence type="ECO:0000313" key="3">
    <source>
        <dbReference type="Proteomes" id="UP001369958"/>
    </source>
</evidence>
<dbReference type="InterPro" id="IPR011990">
    <property type="entry name" value="TPR-like_helical_dom_sf"/>
</dbReference>
<dbReference type="Proteomes" id="UP001369958">
    <property type="component" value="Chromosome"/>
</dbReference>
<dbReference type="SUPFAM" id="SSF48452">
    <property type="entry name" value="TPR-like"/>
    <property type="match status" value="1"/>
</dbReference>
<name>A0ABZ2I3L9_9HYPH</name>